<dbReference type="NCBIfam" id="TIGR03998">
    <property type="entry name" value="thiol_BshC"/>
    <property type="match status" value="1"/>
</dbReference>
<feature type="domain" description="Bacillithiol biosynthesis BshC C-terminal coiled-coil" evidence="4">
    <location>
        <begin position="382"/>
        <end position="540"/>
    </location>
</feature>
<comment type="similarity">
    <text evidence="2">Belongs to the BshC family.</text>
</comment>
<dbReference type="Pfam" id="PF24850">
    <property type="entry name" value="CC_BshC"/>
    <property type="match status" value="1"/>
</dbReference>
<keyword evidence="6" id="KW-1185">Reference proteome</keyword>
<dbReference type="PIRSF" id="PIRSF012535">
    <property type="entry name" value="UCP012535"/>
    <property type="match status" value="1"/>
</dbReference>
<evidence type="ECO:0000256" key="2">
    <source>
        <dbReference type="HAMAP-Rule" id="MF_01867"/>
    </source>
</evidence>
<dbReference type="Pfam" id="PF10079">
    <property type="entry name" value="Rossmann-like_BshC"/>
    <property type="match status" value="1"/>
</dbReference>
<evidence type="ECO:0000256" key="1">
    <source>
        <dbReference type="ARBA" id="ARBA00022598"/>
    </source>
</evidence>
<gene>
    <name evidence="2 5" type="primary">bshC</name>
    <name evidence="5" type="ORF">GCM10009001_32940</name>
</gene>
<proteinExistence type="inferred from homology"/>
<comment type="function">
    <text evidence="2">Involved in bacillithiol (BSH) biosynthesis. May catalyze the last step of the pathway, the addition of cysteine to glucosamine malate (GlcN-Mal) to generate BSH.</text>
</comment>
<evidence type="ECO:0000313" key="6">
    <source>
        <dbReference type="Proteomes" id="UP001500866"/>
    </source>
</evidence>
<feature type="domain" description="Bacillithiol biosynthesis BshC N-terminal Rossmann-like" evidence="3">
    <location>
        <begin position="1"/>
        <end position="380"/>
    </location>
</feature>
<evidence type="ECO:0000259" key="3">
    <source>
        <dbReference type="Pfam" id="PF10079"/>
    </source>
</evidence>
<dbReference type="EMBL" id="BAAADS010000025">
    <property type="protein sequence ID" value="GAA0613130.1"/>
    <property type="molecule type" value="Genomic_DNA"/>
</dbReference>
<evidence type="ECO:0000313" key="5">
    <source>
        <dbReference type="EMBL" id="GAA0613130.1"/>
    </source>
</evidence>
<keyword evidence="1 2" id="KW-0436">Ligase</keyword>
<organism evidence="5 6">
    <name type="scientific">Virgibacillus siamensis</name>
    <dbReference type="NCBI Taxonomy" id="480071"/>
    <lineage>
        <taxon>Bacteria</taxon>
        <taxon>Bacillati</taxon>
        <taxon>Bacillota</taxon>
        <taxon>Bacilli</taxon>
        <taxon>Bacillales</taxon>
        <taxon>Bacillaceae</taxon>
        <taxon>Virgibacillus</taxon>
    </lineage>
</organism>
<reference evidence="6" key="1">
    <citation type="journal article" date="2019" name="Int. J. Syst. Evol. Microbiol.">
        <title>The Global Catalogue of Microorganisms (GCM) 10K type strain sequencing project: providing services to taxonomists for standard genome sequencing and annotation.</title>
        <authorList>
            <consortium name="The Broad Institute Genomics Platform"/>
            <consortium name="The Broad Institute Genome Sequencing Center for Infectious Disease"/>
            <person name="Wu L."/>
            <person name="Ma J."/>
        </authorList>
    </citation>
    <scope>NUCLEOTIDE SEQUENCE [LARGE SCALE GENOMIC DNA]</scope>
    <source>
        <strain evidence="6">JCM 15395</strain>
    </source>
</reference>
<evidence type="ECO:0000259" key="4">
    <source>
        <dbReference type="Pfam" id="PF24850"/>
    </source>
</evidence>
<comment type="caution">
    <text evidence="5">The sequence shown here is derived from an EMBL/GenBank/DDBJ whole genome shotgun (WGS) entry which is preliminary data.</text>
</comment>
<sequence length="541" mass="62233">MQIDPVKLTKQNPLIDDYRQNKQRIMQHFDYNPYLESAFEERLASLQERKFDRRRLSEVLTSLNEKWGAPESAYVNIRRLEQKDSAVVIGGQQAGLLTGPMYTINKIISIIQFAKQQEAKLGKPIIPVFWIAGEDHDFAEINHIYLPENHSMKKHSIQHRIEEKRSLSDVSIDKMHAEQWVDHIFEQLKETVFTHHLYESIHDCLKKSNTYVDFFARLIHHLFEAEGIVLVDSGDPEIRELESDHFVTLIKKQCEISEGVYQRVQSLKQKNYPVSLEVDSHDGHLFLMKDQERILLTRNENGEWAGKQNELVLSEQELLDIAVETPARLSNNVVTRPVMQEMLFPTLAFVGGPGEISYWAALGPAFHAAQIDMPPVLPRLSFTFMEKRVEKVLTTYGIEAAQVINHGAGELKTNWLAAQNNPPVKHLASEVKNAIATIHAPLRKVAKDVRADLGEMADRNLFYLQRDIDFMEDRIIKALEEKYAKELSEFNLVEMSLHPNNGLQERTWNPVSLLNNCGPGFIEQLTYESCSLKSDHFIVYI</sequence>
<dbReference type="Proteomes" id="UP001500866">
    <property type="component" value="Unassembled WGS sequence"/>
</dbReference>
<protein>
    <recommendedName>
        <fullName evidence="2">Putative cysteine ligase BshC</fullName>
        <ecNumber evidence="2">6.-.-.-</ecNumber>
    </recommendedName>
</protein>
<dbReference type="InterPro" id="IPR055399">
    <property type="entry name" value="CC_BshC"/>
</dbReference>
<dbReference type="InterPro" id="IPR011199">
    <property type="entry name" value="Bacillithiol_biosynth_BshC"/>
</dbReference>
<dbReference type="EC" id="6.-.-.-" evidence="2"/>
<dbReference type="HAMAP" id="MF_01867">
    <property type="entry name" value="BshC"/>
    <property type="match status" value="1"/>
</dbReference>
<dbReference type="InterPro" id="IPR055398">
    <property type="entry name" value="Rossmann-like_BshC"/>
</dbReference>
<name>A0ABP3RMN9_9BACI</name>
<accession>A0ABP3RMN9</accession>
<dbReference type="RefSeq" id="WP_343815607.1">
    <property type="nucleotide sequence ID" value="NZ_BAAADS010000025.1"/>
</dbReference>